<dbReference type="RefSeq" id="WP_075494245.1">
    <property type="nucleotide sequence ID" value="NZ_CP053844.1"/>
</dbReference>
<dbReference type="GO" id="GO:0003824">
    <property type="term" value="F:catalytic activity"/>
    <property type="evidence" value="ECO:0007669"/>
    <property type="project" value="InterPro"/>
</dbReference>
<accession>A0A128ENC1</accession>
<evidence type="ECO:0000313" key="1">
    <source>
        <dbReference type="EMBL" id="CZE46268.1"/>
    </source>
</evidence>
<dbReference type="GO" id="GO:0009116">
    <property type="term" value="P:nucleoside metabolic process"/>
    <property type="evidence" value="ECO:0007669"/>
    <property type="project" value="InterPro"/>
</dbReference>
<evidence type="ECO:0000313" key="2">
    <source>
        <dbReference type="Proteomes" id="UP000069632"/>
    </source>
</evidence>
<dbReference type="Proteomes" id="UP000069632">
    <property type="component" value="Unassembled WGS sequence"/>
</dbReference>
<organism evidence="1 2">
    <name type="scientific">Campylobacter geochelonis</name>
    <dbReference type="NCBI Taxonomy" id="1780362"/>
    <lineage>
        <taxon>Bacteria</taxon>
        <taxon>Pseudomonadati</taxon>
        <taxon>Campylobacterota</taxon>
        <taxon>Epsilonproteobacteria</taxon>
        <taxon>Campylobacterales</taxon>
        <taxon>Campylobacteraceae</taxon>
        <taxon>Campylobacter</taxon>
    </lineage>
</organism>
<dbReference type="EMBL" id="FIZP01000001">
    <property type="protein sequence ID" value="CZE46268.1"/>
    <property type="molecule type" value="Genomic_DNA"/>
</dbReference>
<dbReference type="SUPFAM" id="SSF53167">
    <property type="entry name" value="Purine and uridine phosphorylases"/>
    <property type="match status" value="1"/>
</dbReference>
<proteinExistence type="predicted"/>
<protein>
    <submittedName>
        <fullName evidence="1">Purine nucleoside phosphorylase</fullName>
    </submittedName>
</protein>
<name>A0A128ENC1_9BACT</name>
<gene>
    <name evidence="1" type="ORF">ERS672216_00280</name>
</gene>
<keyword evidence="2" id="KW-1185">Reference proteome</keyword>
<sequence length="175" mass="19693">MIVCAGEVESFKFATPVGIGLIDSAINLTNLLTEKLPKELIFVGTAGLYKDGEILKIYESSSCVQHEISNLDKKSYSPIMARLTTDVSRETIIANSSNFITTDKISAYKFANLGYFLENMEFYSILRVANFFKIPAYGIFCSTNFCDEFAHIDFLKNHKNAKILIEEYVKKKGII</sequence>
<dbReference type="AlphaFoldDB" id="A0A128ENC1"/>
<dbReference type="OrthoDB" id="5339230at2"/>
<reference evidence="1 2" key="1">
    <citation type="submission" date="2016-02" db="EMBL/GenBank/DDBJ databases">
        <authorList>
            <consortium name="Pathogen Informatics"/>
        </authorList>
    </citation>
    <scope>NUCLEOTIDE SEQUENCE [LARGE SCALE GENOMIC DNA]</scope>
    <source>
        <strain evidence="1 2">RC20</strain>
    </source>
</reference>
<dbReference type="InterPro" id="IPR035994">
    <property type="entry name" value="Nucleoside_phosphorylase_sf"/>
</dbReference>
<dbReference type="Gene3D" id="3.40.50.1580">
    <property type="entry name" value="Nucleoside phosphorylase domain"/>
    <property type="match status" value="1"/>
</dbReference>